<dbReference type="Gene3D" id="2.60.200.20">
    <property type="match status" value="1"/>
</dbReference>
<dbReference type="InParanoid" id="A0A401G4V1"/>
<evidence type="ECO:0000313" key="3">
    <source>
        <dbReference type="EMBL" id="GBE77207.1"/>
    </source>
</evidence>
<evidence type="ECO:0000259" key="2">
    <source>
        <dbReference type="PROSITE" id="PS50006"/>
    </source>
</evidence>
<dbReference type="Pfam" id="PF00498">
    <property type="entry name" value="FHA"/>
    <property type="match status" value="1"/>
</dbReference>
<feature type="region of interest" description="Disordered" evidence="1">
    <location>
        <begin position="258"/>
        <end position="279"/>
    </location>
</feature>
<sequence length="279" mass="31667">MTRSSFTRSRRQFQPRLLASPPPPDSGSITLPPNTLELAHVSGMQTVTPPPSPKLLPPSSSCRPRHRAYQYWGYLEPLNVGTPYRNWYFSRTKTSYRIGSGNTMDLQVTTAGSIIFHHTTISWNKTDDDGAVQVVGYSGHHGEPYGTYINDQRIPDNTPTTLCHGDRLTFGTIGVMSADEDLRFVWLQCTHNGWLDHYYQQDSGHFGMNLDELNNFYDFPGAYTGAYQRNDNPQEDPDEYHPKKYPVGYRAKTPECLDDYHFDDTDESTPSDPLAFAGW</sequence>
<gene>
    <name evidence="3" type="ORF">SCP_0100790</name>
</gene>
<feature type="domain" description="FHA" evidence="2">
    <location>
        <begin position="96"/>
        <end position="154"/>
    </location>
</feature>
<dbReference type="OrthoDB" id="552194at2759"/>
<keyword evidence="4" id="KW-1185">Reference proteome</keyword>
<protein>
    <recommendedName>
        <fullName evidence="2">FHA domain-containing protein</fullName>
    </recommendedName>
</protein>
<comment type="caution">
    <text evidence="3">The sequence shown here is derived from an EMBL/GenBank/DDBJ whole genome shotgun (WGS) entry which is preliminary data.</text>
</comment>
<dbReference type="GeneID" id="38774124"/>
<dbReference type="SUPFAM" id="SSF49879">
    <property type="entry name" value="SMAD/FHA domain"/>
    <property type="match status" value="1"/>
</dbReference>
<dbReference type="InterPro" id="IPR000253">
    <property type="entry name" value="FHA_dom"/>
</dbReference>
<dbReference type="CDD" id="cd00060">
    <property type="entry name" value="FHA"/>
    <property type="match status" value="1"/>
</dbReference>
<reference evidence="3 4" key="1">
    <citation type="journal article" date="2018" name="Sci. Rep.">
        <title>Genome sequence of the cauliflower mushroom Sparassis crispa (Hanabiratake) and its association with beneficial usage.</title>
        <authorList>
            <person name="Kiyama R."/>
            <person name="Furutani Y."/>
            <person name="Kawaguchi K."/>
            <person name="Nakanishi T."/>
        </authorList>
    </citation>
    <scope>NUCLEOTIDE SEQUENCE [LARGE SCALE GENOMIC DNA]</scope>
</reference>
<evidence type="ECO:0000256" key="1">
    <source>
        <dbReference type="SAM" id="MobiDB-lite"/>
    </source>
</evidence>
<feature type="region of interest" description="Disordered" evidence="1">
    <location>
        <begin position="225"/>
        <end position="245"/>
    </location>
</feature>
<dbReference type="AlphaFoldDB" id="A0A401G4V1"/>
<dbReference type="Proteomes" id="UP000287166">
    <property type="component" value="Unassembled WGS sequence"/>
</dbReference>
<name>A0A401G4V1_9APHY</name>
<dbReference type="EMBL" id="BFAD01000001">
    <property type="protein sequence ID" value="GBE77207.1"/>
    <property type="molecule type" value="Genomic_DNA"/>
</dbReference>
<dbReference type="RefSeq" id="XP_027608120.1">
    <property type="nucleotide sequence ID" value="XM_027752319.1"/>
</dbReference>
<dbReference type="PROSITE" id="PS50006">
    <property type="entry name" value="FHA_DOMAIN"/>
    <property type="match status" value="1"/>
</dbReference>
<proteinExistence type="predicted"/>
<accession>A0A401G4V1</accession>
<feature type="region of interest" description="Disordered" evidence="1">
    <location>
        <begin position="1"/>
        <end position="31"/>
    </location>
</feature>
<dbReference type="InterPro" id="IPR008984">
    <property type="entry name" value="SMAD_FHA_dom_sf"/>
</dbReference>
<evidence type="ECO:0000313" key="4">
    <source>
        <dbReference type="Proteomes" id="UP000287166"/>
    </source>
</evidence>
<organism evidence="3 4">
    <name type="scientific">Sparassis crispa</name>
    <dbReference type="NCBI Taxonomy" id="139825"/>
    <lineage>
        <taxon>Eukaryota</taxon>
        <taxon>Fungi</taxon>
        <taxon>Dikarya</taxon>
        <taxon>Basidiomycota</taxon>
        <taxon>Agaricomycotina</taxon>
        <taxon>Agaricomycetes</taxon>
        <taxon>Polyporales</taxon>
        <taxon>Sparassidaceae</taxon>
        <taxon>Sparassis</taxon>
    </lineage>
</organism>